<dbReference type="AlphaFoldDB" id="A0A814J4K6"/>
<evidence type="ECO:0000313" key="3">
    <source>
        <dbReference type="EMBL" id="CAF1032267.1"/>
    </source>
</evidence>
<feature type="compositionally biased region" description="Polar residues" evidence="1">
    <location>
        <begin position="192"/>
        <end position="208"/>
    </location>
</feature>
<dbReference type="Gene3D" id="3.30.70.270">
    <property type="match status" value="1"/>
</dbReference>
<organism evidence="3 4">
    <name type="scientific">Brachionus calyciflorus</name>
    <dbReference type="NCBI Taxonomy" id="104777"/>
    <lineage>
        <taxon>Eukaryota</taxon>
        <taxon>Metazoa</taxon>
        <taxon>Spiralia</taxon>
        <taxon>Gnathifera</taxon>
        <taxon>Rotifera</taxon>
        <taxon>Eurotatoria</taxon>
        <taxon>Monogononta</taxon>
        <taxon>Pseudotrocha</taxon>
        <taxon>Ploima</taxon>
        <taxon>Brachionidae</taxon>
        <taxon>Brachionus</taxon>
    </lineage>
</organism>
<feature type="region of interest" description="Disordered" evidence="1">
    <location>
        <begin position="161"/>
        <end position="208"/>
    </location>
</feature>
<evidence type="ECO:0000259" key="2">
    <source>
        <dbReference type="PROSITE" id="PS50878"/>
    </source>
</evidence>
<dbReference type="InterPro" id="IPR052055">
    <property type="entry name" value="Hepadnavirus_pol/RT"/>
</dbReference>
<comment type="caution">
    <text evidence="3">The sequence shown here is derived from an EMBL/GenBank/DDBJ whole genome shotgun (WGS) entry which is preliminary data.</text>
</comment>
<dbReference type="OrthoDB" id="7462124at2759"/>
<protein>
    <recommendedName>
        <fullName evidence="2">Reverse transcriptase domain-containing protein</fullName>
    </recommendedName>
</protein>
<dbReference type="InterPro" id="IPR000477">
    <property type="entry name" value="RT_dom"/>
</dbReference>
<dbReference type="SUPFAM" id="SSF56672">
    <property type="entry name" value="DNA/RNA polymerases"/>
    <property type="match status" value="1"/>
</dbReference>
<dbReference type="CDD" id="cd03714">
    <property type="entry name" value="RT_DIRS1"/>
    <property type="match status" value="1"/>
</dbReference>
<dbReference type="PROSITE" id="PS50878">
    <property type="entry name" value="RT_POL"/>
    <property type="match status" value="1"/>
</dbReference>
<keyword evidence="4" id="KW-1185">Reference proteome</keyword>
<gene>
    <name evidence="3" type="ORF">OXX778_LOCUS17927</name>
</gene>
<accession>A0A814J4K6</accession>
<dbReference type="InterPro" id="IPR043502">
    <property type="entry name" value="DNA/RNA_pol_sf"/>
</dbReference>
<dbReference type="InterPro" id="IPR043128">
    <property type="entry name" value="Rev_trsase/Diguanyl_cyclase"/>
</dbReference>
<dbReference type="PANTHER" id="PTHR33050">
    <property type="entry name" value="REVERSE TRANSCRIPTASE DOMAIN-CONTAINING PROTEIN"/>
    <property type="match status" value="1"/>
</dbReference>
<dbReference type="Proteomes" id="UP000663879">
    <property type="component" value="Unassembled WGS sequence"/>
</dbReference>
<dbReference type="Gene3D" id="3.10.10.10">
    <property type="entry name" value="HIV Type 1 Reverse Transcriptase, subunit A, domain 1"/>
    <property type="match status" value="1"/>
</dbReference>
<evidence type="ECO:0000256" key="1">
    <source>
        <dbReference type="SAM" id="MobiDB-lite"/>
    </source>
</evidence>
<dbReference type="Pfam" id="PF00078">
    <property type="entry name" value="RVT_1"/>
    <property type="match status" value="1"/>
</dbReference>
<feature type="domain" description="Reverse transcriptase" evidence="2">
    <location>
        <begin position="312"/>
        <end position="496"/>
    </location>
</feature>
<evidence type="ECO:0000313" key="4">
    <source>
        <dbReference type="Proteomes" id="UP000663879"/>
    </source>
</evidence>
<dbReference type="EMBL" id="CAJNOC010004746">
    <property type="protein sequence ID" value="CAF1032267.1"/>
    <property type="molecule type" value="Genomic_DNA"/>
</dbReference>
<sequence length="621" mass="70703">MDNGISRPFHKIYLLRPLVADVFIGDFVTLPIPDVDRGLTEAPNLISGVLADMYARNAFDLVKDGNLDLIIRTDVLVKGIRQAVNQISIGGGQGMVKCNCTGKCLNMRCTCRKLNLENRGTFREVVTRFEGGRPVVRTYFWDETNLRYMFVESGGLPLGDEDEYSELSESELHNPLDDDQLTESPPIEPRQIISNSPNILPTRTISPTRPVTPIFSPGSELFIPDGLSPQTGTRLRSIKENIKVEDYFDPSTSIRKFNQEFPLPPNLRKKWINGVRIWPKANCARTRGSTTSWRRADSNRDLVIQKLLKGNIIEEVKHRKPPRYLGSLFLVQRPGAKVRPIADFSGLTKHLKPPKFTLRSVYQVVKKGKWPKKLKYVKFDFKQAFFNIDLHPKSKDVTTIGYGGKFYRFNRMPFGLSIAPFVQQMLLDQVLKFIKKFTPYTYGHLDDLIIGMFSIKKLKALVKVLLSKLAKAGWTVNMEKSVLTPSSRLVFLGAIWDDEGVERTEEASSAIWHLLKEITPKNFPLESKYHQKESLTIGDHIDLHIDNTATIQLWRRGRAKWSVLLDNEANWVAYFSFVIQVNIYNQLFNLSVHYVKSAANPADAPSRSGALLWRSQSYAMP</sequence>
<reference evidence="3" key="1">
    <citation type="submission" date="2021-02" db="EMBL/GenBank/DDBJ databases">
        <authorList>
            <person name="Nowell W R."/>
        </authorList>
    </citation>
    <scope>NUCLEOTIDE SEQUENCE</scope>
    <source>
        <strain evidence="3">Ploen Becks lab</strain>
    </source>
</reference>
<name>A0A814J4K6_9BILA</name>
<dbReference type="PANTHER" id="PTHR33050:SF7">
    <property type="entry name" value="RIBONUCLEASE H"/>
    <property type="match status" value="1"/>
</dbReference>
<proteinExistence type="predicted"/>